<dbReference type="CDD" id="cd07374">
    <property type="entry name" value="CYTH-like_Pase"/>
    <property type="match status" value="1"/>
</dbReference>
<proteinExistence type="predicted"/>
<feature type="domain" description="CYTH" evidence="1">
    <location>
        <begin position="14"/>
        <end position="215"/>
    </location>
</feature>
<dbReference type="OrthoDB" id="9777271at2"/>
<dbReference type="SMART" id="SM00880">
    <property type="entry name" value="CHAD"/>
    <property type="match status" value="1"/>
</dbReference>
<dbReference type="InterPro" id="IPR038186">
    <property type="entry name" value="CHAD_dom_sf"/>
</dbReference>
<accession>A0A124E066</accession>
<dbReference type="EMBL" id="BCSX01000033">
    <property type="protein sequence ID" value="GAS89539.1"/>
    <property type="molecule type" value="Genomic_DNA"/>
</dbReference>
<dbReference type="SMART" id="SM01118">
    <property type="entry name" value="CYTH"/>
    <property type="match status" value="1"/>
</dbReference>
<dbReference type="Pfam" id="PF01928">
    <property type="entry name" value="CYTH"/>
    <property type="match status" value="1"/>
</dbReference>
<evidence type="ECO:0000259" key="2">
    <source>
        <dbReference type="PROSITE" id="PS51708"/>
    </source>
</evidence>
<dbReference type="Proteomes" id="UP000069620">
    <property type="component" value="Unassembled WGS sequence"/>
</dbReference>
<sequence>MEHDSATTLEPARHLEIERKFDVAESTVVPSFDGLTSITRVSRAPTAVLDAVYFDTPEHDLAAQRITLRRRTGGSDPGWHLKLPADVHTRTEIRMPLSAGDGVPADLRDIVLAIVRDHPLLPVAHINTTRTVDTLYGPDGNALAEFADDRVSASAGDADIHWREWELELSENTLADGDATEQTMARVADRLRQAGAVPAGHASKLARALGASAGRPEHAAGHGDSIHQAVAEHLQKLLEWDRAVRADAADSVHQMRVTIRTIRSLLQASPAAFGLGEDAPILDELQQLGAVLGTARDAEVLGERYARALDDLPEKLVRGPVRHRLVDGAHDRYQSGLQASLAAMRCDDYFRLLDQLEAVIAAEPLAPSRGTEKLAEATIADGYRSLRRRVRAAAAADVEHHDIALHRIRKSAKRLRYTAAATGQPKVAEAAKAIQTLLGDHQDSVVSRGHLIEQADVAHDAGEDTLTYGVLYHREVEIATRCEQDLTAALKMLAKAVRTAR</sequence>
<gene>
    <name evidence="3" type="ORF">RMCB_3635</name>
</gene>
<dbReference type="PROSITE" id="PS51707">
    <property type="entry name" value="CYTH"/>
    <property type="match status" value="1"/>
</dbReference>
<feature type="domain" description="CHAD" evidence="2">
    <location>
        <begin position="219"/>
        <end position="498"/>
    </location>
</feature>
<evidence type="ECO:0000259" key="1">
    <source>
        <dbReference type="PROSITE" id="PS51707"/>
    </source>
</evidence>
<dbReference type="Gene3D" id="1.40.20.10">
    <property type="entry name" value="CHAD domain"/>
    <property type="match status" value="1"/>
</dbReference>
<dbReference type="InterPro" id="IPR023577">
    <property type="entry name" value="CYTH_domain"/>
</dbReference>
<name>A0A124E066_9MYCO</name>
<dbReference type="RefSeq" id="WP_062829911.1">
    <property type="nucleotide sequence ID" value="NZ_BCSX01000033.1"/>
</dbReference>
<dbReference type="PROSITE" id="PS51708">
    <property type="entry name" value="CHAD"/>
    <property type="match status" value="1"/>
</dbReference>
<dbReference type="Gene3D" id="2.40.320.10">
    <property type="entry name" value="Hypothetical Protein Pfu-838710-001"/>
    <property type="match status" value="1"/>
</dbReference>
<keyword evidence="4" id="KW-1185">Reference proteome</keyword>
<reference evidence="4" key="1">
    <citation type="journal article" date="2016" name="Genome Announc.">
        <title>Draft Genome Sequences of Five Rapidly Growing Mycobacterium Species, M. thermoresistibile, M. fortuitum subsp. acetamidolyticum, M. canariasense, M. brisbanense, and M. novocastrense.</title>
        <authorList>
            <person name="Katahira K."/>
            <person name="Ogura Y."/>
            <person name="Gotoh Y."/>
            <person name="Hayashi T."/>
        </authorList>
    </citation>
    <scope>NUCLEOTIDE SEQUENCE [LARGE SCALE GENOMIC DNA]</scope>
    <source>
        <strain evidence="4">JCM15654</strain>
    </source>
</reference>
<dbReference type="PANTHER" id="PTHR39339">
    <property type="entry name" value="SLR1444 PROTEIN"/>
    <property type="match status" value="1"/>
</dbReference>
<dbReference type="SUPFAM" id="SSF55154">
    <property type="entry name" value="CYTH-like phosphatases"/>
    <property type="match status" value="1"/>
</dbReference>
<evidence type="ECO:0000313" key="3">
    <source>
        <dbReference type="EMBL" id="GAS89539.1"/>
    </source>
</evidence>
<organism evidence="3 4">
    <name type="scientific">Mycolicibacterium brisbanense</name>
    <dbReference type="NCBI Taxonomy" id="146020"/>
    <lineage>
        <taxon>Bacteria</taxon>
        <taxon>Bacillati</taxon>
        <taxon>Actinomycetota</taxon>
        <taxon>Actinomycetes</taxon>
        <taxon>Mycobacteriales</taxon>
        <taxon>Mycobacteriaceae</taxon>
        <taxon>Mycolicibacterium</taxon>
    </lineage>
</organism>
<dbReference type="PANTHER" id="PTHR39339:SF1">
    <property type="entry name" value="CHAD DOMAIN-CONTAINING PROTEIN"/>
    <property type="match status" value="1"/>
</dbReference>
<dbReference type="Pfam" id="PF05235">
    <property type="entry name" value="CHAD"/>
    <property type="match status" value="1"/>
</dbReference>
<comment type="caution">
    <text evidence="3">The sequence shown here is derived from an EMBL/GenBank/DDBJ whole genome shotgun (WGS) entry which is preliminary data.</text>
</comment>
<reference evidence="4" key="2">
    <citation type="submission" date="2016-02" db="EMBL/GenBank/DDBJ databases">
        <title>Draft genome sequence of five rapidly growing Mycobacterium species.</title>
        <authorList>
            <person name="Katahira K."/>
            <person name="Gotou Y."/>
            <person name="Iida K."/>
            <person name="Ogura Y."/>
            <person name="Hayashi T."/>
        </authorList>
    </citation>
    <scope>NUCLEOTIDE SEQUENCE [LARGE SCALE GENOMIC DNA]</scope>
    <source>
        <strain evidence="4">JCM15654</strain>
    </source>
</reference>
<evidence type="ECO:0000313" key="4">
    <source>
        <dbReference type="Proteomes" id="UP000069620"/>
    </source>
</evidence>
<dbReference type="STRING" id="146020.RMCB_3635"/>
<dbReference type="AlphaFoldDB" id="A0A124E066"/>
<dbReference type="InterPro" id="IPR033469">
    <property type="entry name" value="CYTH-like_dom_sf"/>
</dbReference>
<dbReference type="InterPro" id="IPR007899">
    <property type="entry name" value="CHAD_dom"/>
</dbReference>
<protein>
    <submittedName>
        <fullName evidence="3">CHAD domain-containing protein</fullName>
    </submittedName>
</protein>